<organism evidence="2 3">
    <name type="scientific">Hyaloperonospora arabidopsidis (strain Emoy2)</name>
    <name type="common">Downy mildew agent</name>
    <name type="synonym">Peronospora arabidopsidis</name>
    <dbReference type="NCBI Taxonomy" id="559515"/>
    <lineage>
        <taxon>Eukaryota</taxon>
        <taxon>Sar</taxon>
        <taxon>Stramenopiles</taxon>
        <taxon>Oomycota</taxon>
        <taxon>Peronosporomycetes</taxon>
        <taxon>Peronosporales</taxon>
        <taxon>Peronosporaceae</taxon>
        <taxon>Hyaloperonospora</taxon>
    </lineage>
</organism>
<evidence type="ECO:0000313" key="3">
    <source>
        <dbReference type="Proteomes" id="UP000011713"/>
    </source>
</evidence>
<evidence type="ECO:0000256" key="1">
    <source>
        <dbReference type="SAM" id="MobiDB-lite"/>
    </source>
</evidence>
<keyword evidence="3" id="KW-1185">Reference proteome</keyword>
<dbReference type="Proteomes" id="UP000011713">
    <property type="component" value="Unassembled WGS sequence"/>
</dbReference>
<feature type="region of interest" description="Disordered" evidence="1">
    <location>
        <begin position="52"/>
        <end position="86"/>
    </location>
</feature>
<dbReference type="InParanoid" id="M4BAA5"/>
<feature type="region of interest" description="Disordered" evidence="1">
    <location>
        <begin position="156"/>
        <end position="175"/>
    </location>
</feature>
<dbReference type="EnsemblProtists" id="HpaT803215">
    <property type="protein sequence ID" value="HpaP803215"/>
    <property type="gene ID" value="HpaG803215"/>
</dbReference>
<name>M4BAA5_HYAAE</name>
<accession>M4BAA5</accession>
<dbReference type="VEuPathDB" id="FungiDB:HpaG803215"/>
<dbReference type="HOGENOM" id="CLU_1535413_0_0_1"/>
<reference evidence="3" key="1">
    <citation type="journal article" date="2010" name="Science">
        <title>Signatures of adaptation to obligate biotrophy in the Hyaloperonospora arabidopsidis genome.</title>
        <authorList>
            <person name="Baxter L."/>
            <person name="Tripathy S."/>
            <person name="Ishaque N."/>
            <person name="Boot N."/>
            <person name="Cabral A."/>
            <person name="Kemen E."/>
            <person name="Thines M."/>
            <person name="Ah-Fong A."/>
            <person name="Anderson R."/>
            <person name="Badejoko W."/>
            <person name="Bittner-Eddy P."/>
            <person name="Boore J.L."/>
            <person name="Chibucos M.C."/>
            <person name="Coates M."/>
            <person name="Dehal P."/>
            <person name="Delehaunty K."/>
            <person name="Dong S."/>
            <person name="Downton P."/>
            <person name="Dumas B."/>
            <person name="Fabro G."/>
            <person name="Fronick C."/>
            <person name="Fuerstenberg S.I."/>
            <person name="Fulton L."/>
            <person name="Gaulin E."/>
            <person name="Govers F."/>
            <person name="Hughes L."/>
            <person name="Humphray S."/>
            <person name="Jiang R.H."/>
            <person name="Judelson H."/>
            <person name="Kamoun S."/>
            <person name="Kyung K."/>
            <person name="Meijer H."/>
            <person name="Minx P."/>
            <person name="Morris P."/>
            <person name="Nelson J."/>
            <person name="Phuntumart V."/>
            <person name="Qutob D."/>
            <person name="Rehmany A."/>
            <person name="Rougon-Cardoso A."/>
            <person name="Ryden P."/>
            <person name="Torto-Alalibo T."/>
            <person name="Studholme D."/>
            <person name="Wang Y."/>
            <person name="Win J."/>
            <person name="Wood J."/>
            <person name="Clifton S.W."/>
            <person name="Rogers J."/>
            <person name="Van den Ackerveken G."/>
            <person name="Jones J.D."/>
            <person name="McDowell J.M."/>
            <person name="Beynon J."/>
            <person name="Tyler B.M."/>
        </authorList>
    </citation>
    <scope>NUCLEOTIDE SEQUENCE [LARGE SCALE GENOMIC DNA]</scope>
    <source>
        <strain evidence="3">Emoy2</strain>
    </source>
</reference>
<protein>
    <submittedName>
        <fullName evidence="2">Uncharacterized protein</fullName>
    </submittedName>
</protein>
<feature type="compositionally biased region" description="Low complexity" evidence="1">
    <location>
        <begin position="52"/>
        <end position="66"/>
    </location>
</feature>
<proteinExistence type="predicted"/>
<dbReference type="AlphaFoldDB" id="M4BAA5"/>
<dbReference type="EMBL" id="JH598060">
    <property type="status" value="NOT_ANNOTATED_CDS"/>
    <property type="molecule type" value="Genomic_DNA"/>
</dbReference>
<evidence type="ECO:0000313" key="2">
    <source>
        <dbReference type="EnsemblProtists" id="HpaP803215"/>
    </source>
</evidence>
<feature type="region of interest" description="Disordered" evidence="1">
    <location>
        <begin position="1"/>
        <end position="25"/>
    </location>
</feature>
<reference evidence="2" key="2">
    <citation type="submission" date="2015-06" db="UniProtKB">
        <authorList>
            <consortium name="EnsemblProtists"/>
        </authorList>
    </citation>
    <scope>IDENTIFICATION</scope>
    <source>
        <strain evidence="2">Emoy2</strain>
    </source>
</reference>
<sequence length="175" mass="18895">MVPTETLSASQPWSKSSPKGDDDCVRRACLPSKLSSVWYAKSAAAAAVSAHAGTSPSSSGQSQASTAWELPTSTRPRSVMTLGASQSGRRSTSALFMGVSTCLKTSDLSVPWYWYVRSFSEPSCDTYLPKYMDLPSPTLRWRTRCLSARTSDALGNMESTGTGEQARKHTLLSKK</sequence>
<feature type="compositionally biased region" description="Polar residues" evidence="1">
    <location>
        <begin position="1"/>
        <end position="17"/>
    </location>
</feature>